<comment type="pathway">
    <text evidence="8">Protein modification; lipoprotein biosynthesis (N-acyl transfer).</text>
</comment>
<dbReference type="AlphaFoldDB" id="A0AAV3WZZ1"/>
<comment type="subcellular location">
    <subcellularLocation>
        <location evidence="1 8">Cell membrane</location>
        <topology evidence="1 8">Multi-pass membrane protein</topology>
    </subcellularLocation>
</comment>
<dbReference type="InterPro" id="IPR003010">
    <property type="entry name" value="C-N_Hydrolase"/>
</dbReference>
<dbReference type="PROSITE" id="PS50263">
    <property type="entry name" value="CN_HYDROLASE"/>
    <property type="match status" value="1"/>
</dbReference>
<keyword evidence="5 8" id="KW-1133">Transmembrane helix</keyword>
<evidence type="ECO:0000313" key="10">
    <source>
        <dbReference type="EMBL" id="GET35453.1"/>
    </source>
</evidence>
<dbReference type="CDD" id="cd07571">
    <property type="entry name" value="ALP_N-acyl_transferase"/>
    <property type="match status" value="1"/>
</dbReference>
<dbReference type="InterPro" id="IPR045378">
    <property type="entry name" value="LNT_N"/>
</dbReference>
<accession>A0AAV3WZZ1</accession>
<dbReference type="GO" id="GO:0005886">
    <property type="term" value="C:plasma membrane"/>
    <property type="evidence" value="ECO:0007669"/>
    <property type="project" value="UniProtKB-SubCell"/>
</dbReference>
<evidence type="ECO:0000256" key="7">
    <source>
        <dbReference type="ARBA" id="ARBA00023315"/>
    </source>
</evidence>
<keyword evidence="3 8" id="KW-0808">Transferase</keyword>
<evidence type="ECO:0000256" key="3">
    <source>
        <dbReference type="ARBA" id="ARBA00022679"/>
    </source>
</evidence>
<keyword evidence="6 8" id="KW-0472">Membrane</keyword>
<evidence type="ECO:0000256" key="2">
    <source>
        <dbReference type="ARBA" id="ARBA00022475"/>
    </source>
</evidence>
<dbReference type="PANTHER" id="PTHR38686:SF1">
    <property type="entry name" value="APOLIPOPROTEIN N-ACYLTRANSFERASE"/>
    <property type="match status" value="1"/>
</dbReference>
<protein>
    <recommendedName>
        <fullName evidence="8">Apolipoprotein N-acyltransferase</fullName>
        <shortName evidence="8">ALP N-acyltransferase</shortName>
        <ecNumber evidence="8">2.3.1.269</ecNumber>
    </recommendedName>
</protein>
<dbReference type="Gene3D" id="3.60.110.10">
    <property type="entry name" value="Carbon-nitrogen hydrolase"/>
    <property type="match status" value="1"/>
</dbReference>
<proteinExistence type="inferred from homology"/>
<dbReference type="InterPro" id="IPR036526">
    <property type="entry name" value="C-N_Hydrolase_sf"/>
</dbReference>
<dbReference type="RefSeq" id="WP_226572911.1">
    <property type="nucleotide sequence ID" value="NZ_BLAY01000001.1"/>
</dbReference>
<feature type="transmembrane region" description="Helical" evidence="8">
    <location>
        <begin position="511"/>
        <end position="532"/>
    </location>
</feature>
<dbReference type="InterPro" id="IPR004563">
    <property type="entry name" value="Apolipo_AcylTrfase"/>
</dbReference>
<keyword evidence="7 8" id="KW-0012">Acyltransferase</keyword>
<dbReference type="Pfam" id="PF00795">
    <property type="entry name" value="CN_hydrolase"/>
    <property type="match status" value="1"/>
</dbReference>
<keyword evidence="11" id="KW-1185">Reference proteome</keyword>
<dbReference type="Pfam" id="PF20154">
    <property type="entry name" value="LNT_N"/>
    <property type="match status" value="1"/>
</dbReference>
<feature type="transmembrane region" description="Helical" evidence="8">
    <location>
        <begin position="94"/>
        <end position="122"/>
    </location>
</feature>
<evidence type="ECO:0000313" key="11">
    <source>
        <dbReference type="Proteomes" id="UP001050975"/>
    </source>
</evidence>
<evidence type="ECO:0000256" key="6">
    <source>
        <dbReference type="ARBA" id="ARBA00023136"/>
    </source>
</evidence>
<evidence type="ECO:0000259" key="9">
    <source>
        <dbReference type="PROSITE" id="PS50263"/>
    </source>
</evidence>
<dbReference type="EC" id="2.3.1.269" evidence="8"/>
<name>A0AAV3WZZ1_9CYAN</name>
<evidence type="ECO:0000256" key="4">
    <source>
        <dbReference type="ARBA" id="ARBA00022692"/>
    </source>
</evidence>
<dbReference type="Proteomes" id="UP001050975">
    <property type="component" value="Unassembled WGS sequence"/>
</dbReference>
<feature type="transmembrane region" description="Helical" evidence="8">
    <location>
        <begin position="221"/>
        <end position="245"/>
    </location>
</feature>
<feature type="transmembrane region" description="Helical" evidence="8">
    <location>
        <begin position="6"/>
        <end position="37"/>
    </location>
</feature>
<keyword evidence="4 8" id="KW-0812">Transmembrane</keyword>
<sequence length="538" mass="59289">MVLRLWIALLGGILMGITPAPVGAWPLAWIALAPLWVQIIKAETKRENLTQTKYSNFNMKFLILNALAWGIGYHGLALSWVLGLHPLTWMGIPWVVSVAIALLALTLFTIWGATLVVTWAITTKALFNLIQNPPIRILIGTTIWCVLESIWSAGPLWWTSLSYTQSPHNLAILHLGQISGPNTITAAIVAVNGLLAQAWINRPKQTDPPNSSFASFASLRFIHKGYLATSAGLLISLHLIGFSLYNQPLNDQPSTAIKIGIIQGNVPNRIKFTPEGRRSSLTGYTNGYITLAKQGVEAILTPEGALSSIWTDPPATKNPLYQAILDKGIVAWIGAHRPRESSYTNSLFTVTGTGEIFSRYDKVNLVPFGEYIPFEQLLGGFINSISAIGTSQIAGEPTQLFDTPFGRAIVGICFDSAFSRHFQRQAAAGGEFIITASNNDPYSAAMQFQHHAQDTMRAIETNRWAARATNTGYSGIVDPHGRTLWISGHNTYEVRADTIYRRQTQTLYLRWGDWLTLVLLGLVAVSISWVIGNRKWKK</sequence>
<evidence type="ECO:0000256" key="1">
    <source>
        <dbReference type="ARBA" id="ARBA00004651"/>
    </source>
</evidence>
<feature type="transmembrane region" description="Helical" evidence="8">
    <location>
        <begin position="61"/>
        <end position="82"/>
    </location>
</feature>
<keyword evidence="2 8" id="KW-1003">Cell membrane</keyword>
<comment type="catalytic activity">
    <reaction evidence="8">
        <text>N-terminal S-1,2-diacyl-sn-glyceryl-L-cysteinyl-[lipoprotein] + a glycerophospholipid = N-acyl-S-1,2-diacyl-sn-glyceryl-L-cysteinyl-[lipoprotein] + a 2-acyl-sn-glycero-3-phospholipid + H(+)</text>
        <dbReference type="Rhea" id="RHEA:48228"/>
        <dbReference type="Rhea" id="RHEA-COMP:14681"/>
        <dbReference type="Rhea" id="RHEA-COMP:14684"/>
        <dbReference type="ChEBI" id="CHEBI:15378"/>
        <dbReference type="ChEBI" id="CHEBI:136912"/>
        <dbReference type="ChEBI" id="CHEBI:140656"/>
        <dbReference type="ChEBI" id="CHEBI:140657"/>
        <dbReference type="ChEBI" id="CHEBI:140660"/>
        <dbReference type="EC" id="2.3.1.269"/>
    </reaction>
</comment>
<dbReference type="GO" id="GO:0016410">
    <property type="term" value="F:N-acyltransferase activity"/>
    <property type="evidence" value="ECO:0007669"/>
    <property type="project" value="UniProtKB-UniRule"/>
</dbReference>
<feature type="domain" description="CN hydrolase" evidence="9">
    <location>
        <begin position="262"/>
        <end position="501"/>
    </location>
</feature>
<evidence type="ECO:0000256" key="8">
    <source>
        <dbReference type="HAMAP-Rule" id="MF_01148"/>
    </source>
</evidence>
<feature type="transmembrane region" description="Helical" evidence="8">
    <location>
        <begin position="178"/>
        <end position="200"/>
    </location>
</feature>
<organism evidence="10 11">
    <name type="scientific">Microseira wollei NIES-4236</name>
    <dbReference type="NCBI Taxonomy" id="2530354"/>
    <lineage>
        <taxon>Bacteria</taxon>
        <taxon>Bacillati</taxon>
        <taxon>Cyanobacteriota</taxon>
        <taxon>Cyanophyceae</taxon>
        <taxon>Oscillatoriophycideae</taxon>
        <taxon>Aerosakkonematales</taxon>
        <taxon>Aerosakkonemataceae</taxon>
        <taxon>Microseira</taxon>
    </lineage>
</organism>
<dbReference type="PANTHER" id="PTHR38686">
    <property type="entry name" value="APOLIPOPROTEIN N-ACYLTRANSFERASE"/>
    <property type="match status" value="1"/>
</dbReference>
<dbReference type="GO" id="GO:0042158">
    <property type="term" value="P:lipoprotein biosynthetic process"/>
    <property type="evidence" value="ECO:0007669"/>
    <property type="project" value="UniProtKB-UniRule"/>
</dbReference>
<dbReference type="NCBIfam" id="TIGR00546">
    <property type="entry name" value="lnt"/>
    <property type="match status" value="1"/>
</dbReference>
<comment type="function">
    <text evidence="8">Catalyzes the phospholipid dependent N-acylation of the N-terminal cysteine of apolipoprotein, the last step in lipoprotein maturation.</text>
</comment>
<dbReference type="SUPFAM" id="SSF56317">
    <property type="entry name" value="Carbon-nitrogen hydrolase"/>
    <property type="match status" value="1"/>
</dbReference>
<evidence type="ECO:0000256" key="5">
    <source>
        <dbReference type="ARBA" id="ARBA00022989"/>
    </source>
</evidence>
<dbReference type="EMBL" id="BLAY01000001">
    <property type="protein sequence ID" value="GET35453.1"/>
    <property type="molecule type" value="Genomic_DNA"/>
</dbReference>
<dbReference type="HAMAP" id="MF_01148">
    <property type="entry name" value="Lnt"/>
    <property type="match status" value="1"/>
</dbReference>
<gene>
    <name evidence="8 10" type="primary">lnt</name>
    <name evidence="10" type="ORF">MiSe_01950</name>
</gene>
<comment type="similarity">
    <text evidence="8">Belongs to the CN hydrolase family. Apolipoprotein N-acyltransferase subfamily.</text>
</comment>
<comment type="caution">
    <text evidence="10">The sequence shown here is derived from an EMBL/GenBank/DDBJ whole genome shotgun (WGS) entry which is preliminary data.</text>
</comment>
<reference evidence="10" key="1">
    <citation type="submission" date="2019-10" db="EMBL/GenBank/DDBJ databases">
        <title>Draft genome sequece of Microseira wollei NIES-4236.</title>
        <authorList>
            <person name="Yamaguchi H."/>
            <person name="Suzuki S."/>
            <person name="Kawachi M."/>
        </authorList>
    </citation>
    <scope>NUCLEOTIDE SEQUENCE</scope>
    <source>
        <strain evidence="10">NIES-4236</strain>
    </source>
</reference>
<feature type="transmembrane region" description="Helical" evidence="8">
    <location>
        <begin position="134"/>
        <end position="158"/>
    </location>
</feature>